<gene>
    <name evidence="9" type="ORF">H8704_05670</name>
</gene>
<dbReference type="InterPro" id="IPR038770">
    <property type="entry name" value="Na+/solute_symporter_sf"/>
</dbReference>
<evidence type="ECO:0000256" key="7">
    <source>
        <dbReference type="ARBA" id="ARBA00023136"/>
    </source>
</evidence>
<dbReference type="InterPro" id="IPR004776">
    <property type="entry name" value="Mem_transp_PIN-like"/>
</dbReference>
<dbReference type="PANTHER" id="PTHR36838:SF4">
    <property type="entry name" value="AUXIN EFFLUX CARRIER FAMILY PROTEIN"/>
    <property type="match status" value="1"/>
</dbReference>
<name>A0ABR7N0H2_9FIRM</name>
<proteinExistence type="inferred from homology"/>
<comment type="subcellular location">
    <subcellularLocation>
        <location evidence="1">Cell membrane</location>
        <topology evidence="1">Multi-pass membrane protein</topology>
    </subcellularLocation>
</comment>
<feature type="transmembrane region" description="Helical" evidence="8">
    <location>
        <begin position="289"/>
        <end position="308"/>
    </location>
</feature>
<evidence type="ECO:0000313" key="9">
    <source>
        <dbReference type="EMBL" id="MBC8562126.1"/>
    </source>
</evidence>
<organism evidence="9 10">
    <name type="scientific">Jutongia huaianensis</name>
    <dbReference type="NCBI Taxonomy" id="2763668"/>
    <lineage>
        <taxon>Bacteria</taxon>
        <taxon>Bacillati</taxon>
        <taxon>Bacillota</taxon>
        <taxon>Clostridia</taxon>
        <taxon>Lachnospirales</taxon>
        <taxon>Lachnospiraceae</taxon>
        <taxon>Jutongia</taxon>
    </lineage>
</organism>
<evidence type="ECO:0000256" key="6">
    <source>
        <dbReference type="ARBA" id="ARBA00022989"/>
    </source>
</evidence>
<feature type="transmembrane region" description="Helical" evidence="8">
    <location>
        <begin position="198"/>
        <end position="217"/>
    </location>
</feature>
<evidence type="ECO:0000256" key="4">
    <source>
        <dbReference type="ARBA" id="ARBA00022475"/>
    </source>
</evidence>
<dbReference type="Proteomes" id="UP000606193">
    <property type="component" value="Unassembled WGS sequence"/>
</dbReference>
<keyword evidence="6 8" id="KW-1133">Transmembrane helix</keyword>
<dbReference type="RefSeq" id="WP_118679046.1">
    <property type="nucleotide sequence ID" value="NZ_JACRSX010000005.1"/>
</dbReference>
<evidence type="ECO:0000256" key="5">
    <source>
        <dbReference type="ARBA" id="ARBA00022692"/>
    </source>
</evidence>
<dbReference type="EMBL" id="JACRSX010000005">
    <property type="protein sequence ID" value="MBC8562126.1"/>
    <property type="molecule type" value="Genomic_DNA"/>
</dbReference>
<dbReference type="Gene3D" id="1.20.1530.20">
    <property type="match status" value="1"/>
</dbReference>
<feature type="transmembrane region" description="Helical" evidence="8">
    <location>
        <begin position="68"/>
        <end position="91"/>
    </location>
</feature>
<keyword evidence="4" id="KW-1003">Cell membrane</keyword>
<evidence type="ECO:0000256" key="8">
    <source>
        <dbReference type="SAM" id="Phobius"/>
    </source>
</evidence>
<keyword evidence="5 8" id="KW-0812">Transmembrane</keyword>
<keyword evidence="10" id="KW-1185">Reference proteome</keyword>
<evidence type="ECO:0000256" key="1">
    <source>
        <dbReference type="ARBA" id="ARBA00004651"/>
    </source>
</evidence>
<dbReference type="PANTHER" id="PTHR36838">
    <property type="entry name" value="AUXIN EFFLUX CARRIER FAMILY PROTEIN"/>
    <property type="match status" value="1"/>
</dbReference>
<reference evidence="9 10" key="1">
    <citation type="submission" date="2020-08" db="EMBL/GenBank/DDBJ databases">
        <title>Genome public.</title>
        <authorList>
            <person name="Liu C."/>
            <person name="Sun Q."/>
        </authorList>
    </citation>
    <scope>NUCLEOTIDE SEQUENCE [LARGE SCALE GENOMIC DNA]</scope>
    <source>
        <strain evidence="9 10">NSJ-37</strain>
    </source>
</reference>
<feature type="transmembrane region" description="Helical" evidence="8">
    <location>
        <begin position="229"/>
        <end position="252"/>
    </location>
</feature>
<feature type="transmembrane region" description="Helical" evidence="8">
    <location>
        <begin position="168"/>
        <end position="186"/>
    </location>
</feature>
<evidence type="ECO:0000256" key="3">
    <source>
        <dbReference type="ARBA" id="ARBA00022448"/>
    </source>
</evidence>
<feature type="transmembrane region" description="Helical" evidence="8">
    <location>
        <begin position="6"/>
        <end position="25"/>
    </location>
</feature>
<feature type="transmembrane region" description="Helical" evidence="8">
    <location>
        <begin position="258"/>
        <end position="277"/>
    </location>
</feature>
<comment type="similarity">
    <text evidence="2">Belongs to the auxin efflux carrier (TC 2.A.69) family.</text>
</comment>
<evidence type="ECO:0000256" key="2">
    <source>
        <dbReference type="ARBA" id="ARBA00010145"/>
    </source>
</evidence>
<accession>A0ABR7N0H2</accession>
<comment type="caution">
    <text evidence="9">The sequence shown here is derived from an EMBL/GenBank/DDBJ whole genome shotgun (WGS) entry which is preliminary data.</text>
</comment>
<keyword evidence="3" id="KW-0813">Transport</keyword>
<keyword evidence="7 8" id="KW-0472">Membrane</keyword>
<evidence type="ECO:0000313" key="10">
    <source>
        <dbReference type="Proteomes" id="UP000606193"/>
    </source>
</evidence>
<sequence>MDSFIFSINATVPVFAMMILGNIFKRIGIIDDHFASVANRFVFKVCLPCLVFLDLADTDIRHHFNFKYVGFCFVATLFSIVSIWVLAKLFLKDKHSVGAFVQGSYRSSAAILGVAFIQNIYGTSGMAPLMIIGSVPLYNIFAVIVLTFESGHDSTDSSDNIRRAFINILKNPIIIGIFAGLVASYVNLTLPGMVTKSINNLAVMTSPLALLSIGAGFEGRKALAKLKPTFVASFMKLLGWAGIFLPIAVWLGFRDQELIALLIMLASPCTPAAYIMAKNMDGDDILASSIVVATTLLSSVTLTFWIFVLRMMSYIH</sequence>
<dbReference type="Pfam" id="PF03547">
    <property type="entry name" value="Mem_trans"/>
    <property type="match status" value="1"/>
</dbReference>
<feature type="transmembrane region" description="Helical" evidence="8">
    <location>
        <begin position="103"/>
        <end position="121"/>
    </location>
</feature>
<feature type="transmembrane region" description="Helical" evidence="8">
    <location>
        <begin position="127"/>
        <end position="148"/>
    </location>
</feature>
<protein>
    <submittedName>
        <fullName evidence="9">AEC family transporter</fullName>
    </submittedName>
</protein>